<sequence>MTAEALLFNPQRHIELEGTQNIRDLGGYPTKDGKQTKWGKYYRADSLHNVSPEGHAFLQKEKGVHTIIDLRLSMEGKYRKEDKALYDFYNIPLLDPATFTTKIPKSLIDMYILMLETSKPKFKEIMDIFLKKQGNPVLFHCRVGKDRTGVLAAILLDLAGVPRDIIVKDYALTGEYKKITDEELNNRPLLMSRNQFKTMLECEPSYMEAFLDYMYEKYENAAGFLKTIGLTVEEIKALHDDFVVEDVQKAQ</sequence>
<dbReference type="EMBL" id="BJYM01000009">
    <property type="protein sequence ID" value="GEN87725.1"/>
    <property type="molecule type" value="Genomic_DNA"/>
</dbReference>
<dbReference type="InterPro" id="IPR029021">
    <property type="entry name" value="Prot-tyrosine_phosphatase-like"/>
</dbReference>
<protein>
    <submittedName>
        <fullName evidence="3">Protein-tyrosine-phosphatase</fullName>
    </submittedName>
</protein>
<proteinExistence type="inferred from homology"/>
<gene>
    <name evidence="3" type="ORF">OSO01_24640</name>
</gene>
<feature type="domain" description="Tyrosine specific protein phosphatases" evidence="2">
    <location>
        <begin position="120"/>
        <end position="156"/>
    </location>
</feature>
<comment type="similarity">
    <text evidence="1">Belongs to the protein-tyrosine phosphatase family.</text>
</comment>
<dbReference type="OrthoDB" id="1188001at2"/>
<dbReference type="Pfam" id="PF13350">
    <property type="entry name" value="Y_phosphatase3"/>
    <property type="match status" value="1"/>
</dbReference>
<dbReference type="PANTHER" id="PTHR31126">
    <property type="entry name" value="TYROSINE-PROTEIN PHOSPHATASE"/>
    <property type="match status" value="1"/>
</dbReference>
<dbReference type="RefSeq" id="WP_147210687.1">
    <property type="nucleotide sequence ID" value="NZ_BJYM01000009.1"/>
</dbReference>
<evidence type="ECO:0000256" key="1">
    <source>
        <dbReference type="ARBA" id="ARBA00009580"/>
    </source>
</evidence>
<keyword evidence="4" id="KW-1185">Reference proteome</keyword>
<dbReference type="STRING" id="582851.GCA_900162665_01024"/>
<dbReference type="PROSITE" id="PS50056">
    <property type="entry name" value="TYR_PHOSPHATASE_2"/>
    <property type="match status" value="1"/>
</dbReference>
<dbReference type="Gene3D" id="3.90.190.10">
    <property type="entry name" value="Protein tyrosine phosphatase superfamily"/>
    <property type="match status" value="1"/>
</dbReference>
<organism evidence="3 4">
    <name type="scientific">Oceanobacillus sojae</name>
    <dbReference type="NCBI Taxonomy" id="582851"/>
    <lineage>
        <taxon>Bacteria</taxon>
        <taxon>Bacillati</taxon>
        <taxon>Bacillota</taxon>
        <taxon>Bacilli</taxon>
        <taxon>Bacillales</taxon>
        <taxon>Bacillaceae</taxon>
        <taxon>Oceanobacillus</taxon>
    </lineage>
</organism>
<name>A0A511ZJX8_9BACI</name>
<dbReference type="Proteomes" id="UP000321558">
    <property type="component" value="Unassembled WGS sequence"/>
</dbReference>
<dbReference type="InterPro" id="IPR000387">
    <property type="entry name" value="Tyr_Pase_dom"/>
</dbReference>
<dbReference type="PANTHER" id="PTHR31126:SF1">
    <property type="entry name" value="TYROSINE SPECIFIC PROTEIN PHOSPHATASES DOMAIN-CONTAINING PROTEIN"/>
    <property type="match status" value="1"/>
</dbReference>
<dbReference type="InterPro" id="IPR016130">
    <property type="entry name" value="Tyr_Pase_AS"/>
</dbReference>
<evidence type="ECO:0000313" key="3">
    <source>
        <dbReference type="EMBL" id="GEN87725.1"/>
    </source>
</evidence>
<accession>A0A511ZJX8</accession>
<dbReference type="GO" id="GO:0004721">
    <property type="term" value="F:phosphoprotein phosphatase activity"/>
    <property type="evidence" value="ECO:0007669"/>
    <property type="project" value="InterPro"/>
</dbReference>
<reference evidence="3 4" key="1">
    <citation type="submission" date="2019-07" db="EMBL/GenBank/DDBJ databases">
        <title>Whole genome shotgun sequence of Oceanobacillus sojae NBRC 105379.</title>
        <authorList>
            <person name="Hosoyama A."/>
            <person name="Uohara A."/>
            <person name="Ohji S."/>
            <person name="Ichikawa N."/>
        </authorList>
    </citation>
    <scope>NUCLEOTIDE SEQUENCE [LARGE SCALE GENOMIC DNA]</scope>
    <source>
        <strain evidence="3 4">NBRC 105379</strain>
    </source>
</reference>
<evidence type="ECO:0000259" key="2">
    <source>
        <dbReference type="PROSITE" id="PS50056"/>
    </source>
</evidence>
<dbReference type="InterPro" id="IPR026893">
    <property type="entry name" value="Tyr/Ser_Pase_IphP-type"/>
</dbReference>
<dbReference type="AlphaFoldDB" id="A0A511ZJX8"/>
<evidence type="ECO:0000313" key="4">
    <source>
        <dbReference type="Proteomes" id="UP000321558"/>
    </source>
</evidence>
<comment type="caution">
    <text evidence="3">The sequence shown here is derived from an EMBL/GenBank/DDBJ whole genome shotgun (WGS) entry which is preliminary data.</text>
</comment>
<dbReference type="PROSITE" id="PS00383">
    <property type="entry name" value="TYR_PHOSPHATASE_1"/>
    <property type="match status" value="1"/>
</dbReference>
<dbReference type="SUPFAM" id="SSF52799">
    <property type="entry name" value="(Phosphotyrosine protein) phosphatases II"/>
    <property type="match status" value="1"/>
</dbReference>